<dbReference type="Proteomes" id="UP000466864">
    <property type="component" value="Unassembled WGS sequence"/>
</dbReference>
<comment type="caution">
    <text evidence="1">The sequence shown here is derived from an EMBL/GenBank/DDBJ whole genome shotgun (WGS) entry which is preliminary data.</text>
</comment>
<evidence type="ECO:0000313" key="2">
    <source>
        <dbReference type="Proteomes" id="UP000466864"/>
    </source>
</evidence>
<dbReference type="EMBL" id="VUMV01000002">
    <property type="protein sequence ID" value="MST81587.1"/>
    <property type="molecule type" value="Genomic_DNA"/>
</dbReference>
<protein>
    <recommendedName>
        <fullName evidence="3">Phage tail tube protein</fullName>
    </recommendedName>
</protein>
<evidence type="ECO:0008006" key="3">
    <source>
        <dbReference type="Google" id="ProtNLM"/>
    </source>
</evidence>
<proteinExistence type="predicted"/>
<organism evidence="1 2">
    <name type="scientific">Bilifractor porci</name>
    <dbReference type="NCBI Taxonomy" id="2606636"/>
    <lineage>
        <taxon>Bacteria</taxon>
        <taxon>Bacillati</taxon>
        <taxon>Bacillota</taxon>
        <taxon>Clostridia</taxon>
        <taxon>Lachnospirales</taxon>
        <taxon>Lachnospiraceae</taxon>
        <taxon>Bilifractor</taxon>
    </lineage>
</organism>
<dbReference type="Pfam" id="PF20458">
    <property type="entry name" value="DUF6711"/>
    <property type="match status" value="1"/>
</dbReference>
<dbReference type="InterPro" id="IPR046557">
    <property type="entry name" value="DUF6711"/>
</dbReference>
<evidence type="ECO:0000313" key="1">
    <source>
        <dbReference type="EMBL" id="MST81587.1"/>
    </source>
</evidence>
<gene>
    <name evidence="1" type="ORF">FYJ60_04590</name>
</gene>
<reference evidence="1 2" key="1">
    <citation type="submission" date="2019-08" db="EMBL/GenBank/DDBJ databases">
        <title>In-depth cultivation of the pig gut microbiome towards novel bacterial diversity and tailored functional studies.</title>
        <authorList>
            <person name="Wylensek D."/>
            <person name="Hitch T.C.A."/>
            <person name="Clavel T."/>
        </authorList>
    </citation>
    <scope>NUCLEOTIDE SEQUENCE [LARGE SCALE GENOMIC DNA]</scope>
    <source>
        <strain evidence="1 2">Oil+RF-744-WCA-WT-13</strain>
    </source>
</reference>
<sequence>MSMTGNDSFMMVDGVAIPTPSSAEWGLQDVSAGESGRTEDGVMHKNRITQKRKWTLSWGIKDLQTASIIVKAFNPEYVNVTMWDILEGEYTTKTYYVGDRKAPIKLWWKDKKLVGSVSFDIIEQ</sequence>
<accession>A0A7X2P7C1</accession>
<dbReference type="RefSeq" id="WP_154457391.1">
    <property type="nucleotide sequence ID" value="NZ_VUMV01000002.1"/>
</dbReference>
<dbReference type="AlphaFoldDB" id="A0A7X2P7C1"/>
<name>A0A7X2P7C1_9FIRM</name>
<keyword evidence="2" id="KW-1185">Reference proteome</keyword>